<dbReference type="EMBL" id="CALNXK010000065">
    <property type="protein sequence ID" value="CAH3140892.1"/>
    <property type="molecule type" value="Genomic_DNA"/>
</dbReference>
<keyword evidence="2" id="KW-0812">Transmembrane</keyword>
<evidence type="ECO:0000313" key="3">
    <source>
        <dbReference type="EMBL" id="CAH3140892.1"/>
    </source>
</evidence>
<keyword evidence="2" id="KW-1133">Transmembrane helix</keyword>
<dbReference type="Proteomes" id="UP001159405">
    <property type="component" value="Unassembled WGS sequence"/>
</dbReference>
<evidence type="ECO:0000313" key="4">
    <source>
        <dbReference type="Proteomes" id="UP001159405"/>
    </source>
</evidence>
<feature type="region of interest" description="Disordered" evidence="1">
    <location>
        <begin position="1"/>
        <end position="28"/>
    </location>
</feature>
<organism evidence="3 4">
    <name type="scientific">Porites lobata</name>
    <dbReference type="NCBI Taxonomy" id="104759"/>
    <lineage>
        <taxon>Eukaryota</taxon>
        <taxon>Metazoa</taxon>
        <taxon>Cnidaria</taxon>
        <taxon>Anthozoa</taxon>
        <taxon>Hexacorallia</taxon>
        <taxon>Scleractinia</taxon>
        <taxon>Fungiina</taxon>
        <taxon>Poritidae</taxon>
        <taxon>Porites</taxon>
    </lineage>
</organism>
<gene>
    <name evidence="3" type="ORF">PLOB_00041432</name>
</gene>
<dbReference type="Gene3D" id="1.20.5.320">
    <property type="entry name" value="6-Phosphogluconate Dehydrogenase, domain 3"/>
    <property type="match status" value="1"/>
</dbReference>
<feature type="compositionally biased region" description="Pro residues" evidence="1">
    <location>
        <begin position="250"/>
        <end position="261"/>
    </location>
</feature>
<protein>
    <submittedName>
        <fullName evidence="3">Uncharacterized protein</fullName>
    </submittedName>
</protein>
<evidence type="ECO:0000256" key="2">
    <source>
        <dbReference type="SAM" id="Phobius"/>
    </source>
</evidence>
<keyword evidence="2" id="KW-0472">Membrane</keyword>
<feature type="region of interest" description="Disordered" evidence="1">
    <location>
        <begin position="67"/>
        <end position="103"/>
    </location>
</feature>
<keyword evidence="4" id="KW-1185">Reference proteome</keyword>
<reference evidence="3 4" key="1">
    <citation type="submission" date="2022-05" db="EMBL/GenBank/DDBJ databases">
        <authorList>
            <consortium name="Genoscope - CEA"/>
            <person name="William W."/>
        </authorList>
    </citation>
    <scope>NUCLEOTIDE SEQUENCE [LARGE SCALE GENOMIC DNA]</scope>
</reference>
<feature type="compositionally biased region" description="Basic and acidic residues" evidence="1">
    <location>
        <begin position="262"/>
        <end position="271"/>
    </location>
</feature>
<accession>A0ABN8PE10</accession>
<feature type="region of interest" description="Disordered" evidence="1">
    <location>
        <begin position="245"/>
        <end position="278"/>
    </location>
</feature>
<proteinExistence type="predicted"/>
<evidence type="ECO:0000256" key="1">
    <source>
        <dbReference type="SAM" id="MobiDB-lite"/>
    </source>
</evidence>
<name>A0ABN8PE10_9CNID</name>
<comment type="caution">
    <text evidence="3">The sequence shown here is derived from an EMBL/GenBank/DDBJ whole genome shotgun (WGS) entry which is preliminary data.</text>
</comment>
<sequence length="371" mass="41153">MASVNSRSELFPNRAFTPPDSVFAMDDDHDPEFQARMPLRHHSSYENMNGKVITDDTHHYEDPVRLKAQISTSRGRPIPEPSKSSNKRPRKKINETYEPVGTKGRKRTFTDESYSSDGYHRDRCSTLFKILAFVGFFVGLAALALVVMITLGMLSLPSCHDCKKEIVPGSSSNPEASGSTQELWQIIKELRENVSRLSVAVRGKDDMISQLQRRDLEHTNKIAELERIATQRVFVSNNTDFNVSGLIGPRGPPGIPGPPGPKGEDGSDGKPGKTGSGNMTLCRYVKKTSVSFTADSHSTGQNVIVTEPKGYRMMGVTCSTLGTSEYNLITVENDQKVRHYTCECRGISSVFTVDEGRAQCIMHYWICPLIS</sequence>
<feature type="transmembrane region" description="Helical" evidence="2">
    <location>
        <begin position="130"/>
        <end position="154"/>
    </location>
</feature>